<evidence type="ECO:0008006" key="5">
    <source>
        <dbReference type="Google" id="ProtNLM"/>
    </source>
</evidence>
<organism evidence="3 4">
    <name type="scientific">Clavibacter michiganensis subsp. michiganensis</name>
    <dbReference type="NCBI Taxonomy" id="33013"/>
    <lineage>
        <taxon>Bacteria</taxon>
        <taxon>Bacillati</taxon>
        <taxon>Actinomycetota</taxon>
        <taxon>Actinomycetes</taxon>
        <taxon>Micrococcales</taxon>
        <taxon>Microbacteriaceae</taxon>
        <taxon>Clavibacter</taxon>
    </lineage>
</organism>
<feature type="signal peptide" evidence="2">
    <location>
        <begin position="1"/>
        <end position="30"/>
    </location>
</feature>
<proteinExistence type="predicted"/>
<reference evidence="3 4" key="1">
    <citation type="submission" date="2016-08" db="EMBL/GenBank/DDBJ databases">
        <title>Genome sequence of Clavibacter michiganensis subsp. michiganensis strain CASJ007.</title>
        <authorList>
            <person name="Thapa S.P."/>
            <person name="Coaker G."/>
        </authorList>
    </citation>
    <scope>NUCLEOTIDE SEQUENCE [LARGE SCALE GENOMIC DNA]</scope>
    <source>
        <strain evidence="3">CASJ007</strain>
    </source>
</reference>
<feature type="region of interest" description="Disordered" evidence="1">
    <location>
        <begin position="54"/>
        <end position="88"/>
    </location>
</feature>
<feature type="chain" id="PRO_5038553697" description="Sortase" evidence="2">
    <location>
        <begin position="31"/>
        <end position="299"/>
    </location>
</feature>
<dbReference type="EMBL" id="MDHH01000001">
    <property type="protein sequence ID" value="OUE04770.1"/>
    <property type="molecule type" value="Genomic_DNA"/>
</dbReference>
<keyword evidence="2" id="KW-0732">Signal</keyword>
<dbReference type="OMA" id="WTEHANC"/>
<protein>
    <recommendedName>
        <fullName evidence="5">Sortase</fullName>
    </recommendedName>
</protein>
<evidence type="ECO:0000256" key="1">
    <source>
        <dbReference type="SAM" id="MobiDB-lite"/>
    </source>
</evidence>
<evidence type="ECO:0000313" key="3">
    <source>
        <dbReference type="EMBL" id="OUE04770.1"/>
    </source>
</evidence>
<gene>
    <name evidence="3" type="ORF">CMMCAS07_07465</name>
</gene>
<comment type="caution">
    <text evidence="3">The sequence shown here is derived from an EMBL/GenBank/DDBJ whole genome shotgun (WGS) entry which is preliminary data.</text>
</comment>
<keyword evidence="4" id="KW-1185">Reference proteome</keyword>
<evidence type="ECO:0000313" key="4">
    <source>
        <dbReference type="Proteomes" id="UP000195062"/>
    </source>
</evidence>
<sequence>MPIRPRSAIALLALTIAVAANGLTAEAASAADTAGDTSTQALVARALDAVGQGAESTADWTAPDAVDPPALPHTAGGDVGVTPSDTDDSLVRVAPGETQAVTVLRDGADVTSFALDLPDGFRAVPRGAGYDIVAALGSGSGSISAGHIADPWAVDAAGRSIPTRFALEGDTLVQTIDAEGAAYPVVVDPLVTFGLANAPQGVGFYVNLLGSQMREVTAVAALLLSAGYFGICKAAGRLAAPAAKLIGWLCAAIGSPNVFSIVDLVHRIYQSNRFGFYACYQTRIGSGRAFVWTEHANCA</sequence>
<dbReference type="AlphaFoldDB" id="A0A251XN00"/>
<dbReference type="RefSeq" id="WP_011931455.1">
    <property type="nucleotide sequence ID" value="NZ_JAVDJH010000038.1"/>
</dbReference>
<evidence type="ECO:0000256" key="2">
    <source>
        <dbReference type="SAM" id="SignalP"/>
    </source>
</evidence>
<dbReference type="Proteomes" id="UP000195062">
    <property type="component" value="Unassembled WGS sequence"/>
</dbReference>
<accession>A0A251XN00</accession>
<name>A0A251XN00_CLAMM</name>